<gene>
    <name evidence="2" type="ORF">BD289DRAFT_294923</name>
</gene>
<dbReference type="AlphaFoldDB" id="A0A2T3A513"/>
<accession>A0A2T3A513</accession>
<dbReference type="InParanoid" id="A0A2T3A513"/>
<feature type="compositionally biased region" description="Polar residues" evidence="1">
    <location>
        <begin position="47"/>
        <end position="61"/>
    </location>
</feature>
<evidence type="ECO:0000313" key="2">
    <source>
        <dbReference type="EMBL" id="PSR82888.1"/>
    </source>
</evidence>
<evidence type="ECO:0000313" key="3">
    <source>
        <dbReference type="Proteomes" id="UP000241462"/>
    </source>
</evidence>
<reference evidence="2 3" key="1">
    <citation type="journal article" date="2018" name="Mycol. Prog.">
        <title>Coniella lustricola, a new species from submerged detritus.</title>
        <authorList>
            <person name="Raudabaugh D.B."/>
            <person name="Iturriaga T."/>
            <person name="Carver A."/>
            <person name="Mondo S."/>
            <person name="Pangilinan J."/>
            <person name="Lipzen A."/>
            <person name="He G."/>
            <person name="Amirebrahimi M."/>
            <person name="Grigoriev I.V."/>
            <person name="Miller A.N."/>
        </authorList>
    </citation>
    <scope>NUCLEOTIDE SEQUENCE [LARGE SCALE GENOMIC DNA]</scope>
    <source>
        <strain evidence="2 3">B22-T-1</strain>
    </source>
</reference>
<keyword evidence="3" id="KW-1185">Reference proteome</keyword>
<organism evidence="2 3">
    <name type="scientific">Coniella lustricola</name>
    <dbReference type="NCBI Taxonomy" id="2025994"/>
    <lineage>
        <taxon>Eukaryota</taxon>
        <taxon>Fungi</taxon>
        <taxon>Dikarya</taxon>
        <taxon>Ascomycota</taxon>
        <taxon>Pezizomycotina</taxon>
        <taxon>Sordariomycetes</taxon>
        <taxon>Sordariomycetidae</taxon>
        <taxon>Diaporthales</taxon>
        <taxon>Schizoparmaceae</taxon>
        <taxon>Coniella</taxon>
    </lineage>
</organism>
<proteinExistence type="predicted"/>
<dbReference type="OrthoDB" id="3553044at2759"/>
<name>A0A2T3A513_9PEZI</name>
<feature type="compositionally biased region" description="Basic residues" evidence="1">
    <location>
        <begin position="1"/>
        <end position="19"/>
    </location>
</feature>
<feature type="region of interest" description="Disordered" evidence="1">
    <location>
        <begin position="1"/>
        <end position="98"/>
    </location>
</feature>
<dbReference type="EMBL" id="KZ678468">
    <property type="protein sequence ID" value="PSR82888.1"/>
    <property type="molecule type" value="Genomic_DNA"/>
</dbReference>
<dbReference type="Proteomes" id="UP000241462">
    <property type="component" value="Unassembled WGS sequence"/>
</dbReference>
<protein>
    <submittedName>
        <fullName evidence="2">Uncharacterized protein</fullName>
    </submittedName>
</protein>
<evidence type="ECO:0000256" key="1">
    <source>
        <dbReference type="SAM" id="MobiDB-lite"/>
    </source>
</evidence>
<feature type="compositionally biased region" description="Low complexity" evidence="1">
    <location>
        <begin position="73"/>
        <end position="85"/>
    </location>
</feature>
<sequence length="145" mass="16392">MHPHQRPSGHRYQNHHSVTRKTSFSDDDDAITPCSSPPPEPQELECSATNRTSTSLASFRTTPMLHQHKSLAPTPSSRTTMSTSMRTRHFDPTDGQDMTDSQLWQRMLEIQRTFHCYNSARMSAALLELEMGVDAGHLAQVVWIS</sequence>